<keyword evidence="2" id="KW-1185">Reference proteome</keyword>
<evidence type="ECO:0000313" key="1">
    <source>
        <dbReference type="EMBL" id="GHI70048.1"/>
    </source>
</evidence>
<dbReference type="EMBL" id="BNEC01000005">
    <property type="protein sequence ID" value="GHI70048.1"/>
    <property type="molecule type" value="Genomic_DNA"/>
</dbReference>
<proteinExistence type="predicted"/>
<dbReference type="Proteomes" id="UP000613974">
    <property type="component" value="Unassembled WGS sequence"/>
</dbReference>
<sequence>MRVMPGCGRTQPRGSGRLRRWIVARGHLIGAFYGVQGSGTSRPHTDDAATYEVAYDPRETRHFTFGSGGHLRHALEKAGTHLWSATVSACVLRPVPSLRCRALRKAASTRSAKVCSMAANQRLSLA</sequence>
<evidence type="ECO:0000313" key="2">
    <source>
        <dbReference type="Proteomes" id="UP000613974"/>
    </source>
</evidence>
<organism evidence="1 2">
    <name type="scientific">Streptomyces nojiriensis</name>
    <dbReference type="NCBI Taxonomy" id="66374"/>
    <lineage>
        <taxon>Bacteria</taxon>
        <taxon>Bacillati</taxon>
        <taxon>Actinomycetota</taxon>
        <taxon>Actinomycetes</taxon>
        <taxon>Kitasatosporales</taxon>
        <taxon>Streptomycetaceae</taxon>
        <taxon>Streptomyces</taxon>
    </lineage>
</organism>
<accession>A0ABQ3SPH6</accession>
<reference evidence="2" key="1">
    <citation type="submission" date="2023-07" db="EMBL/GenBank/DDBJ databases">
        <title>Whole genome shotgun sequence of Streptomyces nojiriensis NBRC 13794.</title>
        <authorList>
            <person name="Komaki H."/>
            <person name="Tamura T."/>
        </authorList>
    </citation>
    <scope>NUCLEOTIDE SEQUENCE [LARGE SCALE GENOMIC DNA]</scope>
    <source>
        <strain evidence="2">NBRC 13794</strain>
    </source>
</reference>
<gene>
    <name evidence="1" type="ORF">Snoj_39660</name>
</gene>
<protein>
    <submittedName>
        <fullName evidence="1">Uncharacterized protein</fullName>
    </submittedName>
</protein>
<comment type="caution">
    <text evidence="1">The sequence shown here is derived from an EMBL/GenBank/DDBJ whole genome shotgun (WGS) entry which is preliminary data.</text>
</comment>
<name>A0ABQ3SPH6_9ACTN</name>